<dbReference type="SMART" id="SM00448">
    <property type="entry name" value="REC"/>
    <property type="match status" value="1"/>
</dbReference>
<dbReference type="InterPro" id="IPR013249">
    <property type="entry name" value="RNA_pol_sigma70_r4_t2"/>
</dbReference>
<evidence type="ECO:0000256" key="3">
    <source>
        <dbReference type="PROSITE-ProRule" id="PRU00169"/>
    </source>
</evidence>
<dbReference type="Pfam" id="PF00072">
    <property type="entry name" value="Response_reg"/>
    <property type="match status" value="1"/>
</dbReference>
<dbReference type="GO" id="GO:0003677">
    <property type="term" value="F:DNA binding"/>
    <property type="evidence" value="ECO:0007669"/>
    <property type="project" value="UniProtKB-KW"/>
</dbReference>
<dbReference type="Pfam" id="PF08281">
    <property type="entry name" value="Sigma70_r4_2"/>
    <property type="match status" value="1"/>
</dbReference>
<name>A0AA35R4T5_GEOBA</name>
<dbReference type="InterPro" id="IPR016032">
    <property type="entry name" value="Sig_transdc_resp-reg_C-effctor"/>
</dbReference>
<evidence type="ECO:0000259" key="4">
    <source>
        <dbReference type="PROSITE" id="PS50043"/>
    </source>
</evidence>
<dbReference type="GO" id="GO:0016987">
    <property type="term" value="F:sigma factor activity"/>
    <property type="evidence" value="ECO:0007669"/>
    <property type="project" value="InterPro"/>
</dbReference>
<dbReference type="PANTHER" id="PTHR43214">
    <property type="entry name" value="TWO-COMPONENT RESPONSE REGULATOR"/>
    <property type="match status" value="1"/>
</dbReference>
<dbReference type="GO" id="GO:0000160">
    <property type="term" value="P:phosphorelay signal transduction system"/>
    <property type="evidence" value="ECO:0007669"/>
    <property type="project" value="InterPro"/>
</dbReference>
<dbReference type="GO" id="GO:0006352">
    <property type="term" value="P:DNA-templated transcription initiation"/>
    <property type="evidence" value="ECO:0007669"/>
    <property type="project" value="InterPro"/>
</dbReference>
<comment type="caution">
    <text evidence="6">The sequence shown here is derived from an EMBL/GenBank/DDBJ whole genome shotgun (WGS) entry which is preliminary data.</text>
</comment>
<dbReference type="PANTHER" id="PTHR43214:SF43">
    <property type="entry name" value="TWO-COMPONENT RESPONSE REGULATOR"/>
    <property type="match status" value="1"/>
</dbReference>
<dbReference type="EMBL" id="CASHTH010000470">
    <property type="protein sequence ID" value="CAI8002232.1"/>
    <property type="molecule type" value="Genomic_DNA"/>
</dbReference>
<dbReference type="InterPro" id="IPR011006">
    <property type="entry name" value="CheY-like_superfamily"/>
</dbReference>
<feature type="modified residue" description="4-aspartylphosphate" evidence="3">
    <location>
        <position position="59"/>
    </location>
</feature>
<dbReference type="Gene3D" id="3.40.50.2300">
    <property type="match status" value="1"/>
</dbReference>
<dbReference type="InterPro" id="IPR039420">
    <property type="entry name" value="WalR-like"/>
</dbReference>
<organism evidence="6 7">
    <name type="scientific">Geodia barretti</name>
    <name type="common">Barrett's horny sponge</name>
    <dbReference type="NCBI Taxonomy" id="519541"/>
    <lineage>
        <taxon>Eukaryota</taxon>
        <taxon>Metazoa</taxon>
        <taxon>Porifera</taxon>
        <taxon>Demospongiae</taxon>
        <taxon>Heteroscleromorpha</taxon>
        <taxon>Tetractinellida</taxon>
        <taxon>Astrophorina</taxon>
        <taxon>Geodiidae</taxon>
        <taxon>Geodia</taxon>
    </lineage>
</organism>
<evidence type="ECO:0000313" key="7">
    <source>
        <dbReference type="Proteomes" id="UP001174909"/>
    </source>
</evidence>
<dbReference type="InterPro" id="IPR058245">
    <property type="entry name" value="NreC/VraR/RcsB-like_REC"/>
</dbReference>
<evidence type="ECO:0000256" key="2">
    <source>
        <dbReference type="ARBA" id="ARBA00023125"/>
    </source>
</evidence>
<dbReference type="SUPFAM" id="SSF52172">
    <property type="entry name" value="CheY-like"/>
    <property type="match status" value="1"/>
</dbReference>
<keyword evidence="7" id="KW-1185">Reference proteome</keyword>
<evidence type="ECO:0000259" key="5">
    <source>
        <dbReference type="PROSITE" id="PS50110"/>
    </source>
</evidence>
<keyword evidence="2" id="KW-0238">DNA-binding</keyword>
<dbReference type="InterPro" id="IPR000792">
    <property type="entry name" value="Tscrpt_reg_LuxR_C"/>
</dbReference>
<dbReference type="SUPFAM" id="SSF46894">
    <property type="entry name" value="C-terminal effector domain of the bipartite response regulators"/>
    <property type="match status" value="1"/>
</dbReference>
<gene>
    <name evidence="6" type="ORF">GBAR_LOCUS3358</name>
</gene>
<feature type="domain" description="HTH luxR-type" evidence="4">
    <location>
        <begin position="150"/>
        <end position="197"/>
    </location>
</feature>
<evidence type="ECO:0000256" key="1">
    <source>
        <dbReference type="ARBA" id="ARBA00022553"/>
    </source>
</evidence>
<dbReference type="PROSITE" id="PS50043">
    <property type="entry name" value="HTH_LUXR_2"/>
    <property type="match status" value="1"/>
</dbReference>
<evidence type="ECO:0000313" key="6">
    <source>
        <dbReference type="EMBL" id="CAI8002232.1"/>
    </source>
</evidence>
<sequence length="197" mass="21446">MSSTERIKVMLADDHPIMRDGLRDALEGEGDFEVVGSAADGVEAVSMAQSVAPEVIVMDVMMPHKDGVDACREIMELLPDTRVLMLTASTTEDAVVEAIAAGATGYLQKDSGPEELAEAIREVAQGRLRIPDKSIRRVFAMIRGQRGLTASRALKALTDREREILQLFASGKSYAQIAEAKGNKIVTVRNSIYRIQD</sequence>
<dbReference type="PROSITE" id="PS50110">
    <property type="entry name" value="RESPONSE_REGULATORY"/>
    <property type="match status" value="1"/>
</dbReference>
<feature type="domain" description="Response regulatory" evidence="5">
    <location>
        <begin position="8"/>
        <end position="124"/>
    </location>
</feature>
<dbReference type="InterPro" id="IPR001789">
    <property type="entry name" value="Sig_transdc_resp-reg_receiver"/>
</dbReference>
<dbReference type="Proteomes" id="UP001174909">
    <property type="component" value="Unassembled WGS sequence"/>
</dbReference>
<proteinExistence type="predicted"/>
<dbReference type="AlphaFoldDB" id="A0AA35R4T5"/>
<accession>A0AA35R4T5</accession>
<protein>
    <submittedName>
        <fullName evidence="6">Uncharacterized transcriptional regulatory protein YxjL</fullName>
    </submittedName>
</protein>
<reference evidence="6" key="1">
    <citation type="submission" date="2023-03" db="EMBL/GenBank/DDBJ databases">
        <authorList>
            <person name="Steffen K."/>
            <person name="Cardenas P."/>
        </authorList>
    </citation>
    <scope>NUCLEOTIDE SEQUENCE</scope>
</reference>
<dbReference type="CDD" id="cd17535">
    <property type="entry name" value="REC_NarL-like"/>
    <property type="match status" value="1"/>
</dbReference>
<feature type="non-terminal residue" evidence="6">
    <location>
        <position position="197"/>
    </location>
</feature>
<keyword evidence="1 3" id="KW-0597">Phosphoprotein</keyword>